<dbReference type="InterPro" id="IPR052435">
    <property type="entry name" value="YY1-Transcr_Regul"/>
</dbReference>
<feature type="compositionally biased region" description="Acidic residues" evidence="13">
    <location>
        <begin position="111"/>
        <end position="131"/>
    </location>
</feature>
<keyword evidence="16" id="KW-1185">Reference proteome</keyword>
<dbReference type="Proteomes" id="UP001177744">
    <property type="component" value="Unassembled WGS sequence"/>
</dbReference>
<dbReference type="InterPro" id="IPR001005">
    <property type="entry name" value="SANT/Myb"/>
</dbReference>
<dbReference type="InterPro" id="IPR036600">
    <property type="entry name" value="PAH_sf"/>
</dbReference>
<feature type="compositionally biased region" description="Basic residues" evidence="13">
    <location>
        <begin position="29"/>
        <end position="41"/>
    </location>
</feature>
<feature type="compositionally biased region" description="Polar residues" evidence="13">
    <location>
        <begin position="765"/>
        <end position="774"/>
    </location>
</feature>
<dbReference type="SUPFAM" id="SSF46689">
    <property type="entry name" value="Homeodomain-like"/>
    <property type="match status" value="1"/>
</dbReference>
<comment type="subcellular location">
    <subcellularLocation>
        <location evidence="1 12">Nucleus</location>
    </subcellularLocation>
</comment>
<dbReference type="AlphaFoldDB" id="A0AA40HDL5"/>
<dbReference type="GO" id="GO:0003712">
    <property type="term" value="F:transcription coregulator activity"/>
    <property type="evidence" value="ECO:0007669"/>
    <property type="project" value="TreeGrafter"/>
</dbReference>
<keyword evidence="6" id="KW-0804">Transcription</keyword>
<dbReference type="InterPro" id="IPR049257">
    <property type="entry name" value="Gon4l/CASP8AP2_myb-like"/>
</dbReference>
<evidence type="ECO:0000313" key="15">
    <source>
        <dbReference type="EMBL" id="KAK1329168.1"/>
    </source>
</evidence>
<keyword evidence="7 12" id="KW-0539">Nucleus</keyword>
<dbReference type="CDD" id="cd12202">
    <property type="entry name" value="CASP8AP2"/>
    <property type="match status" value="1"/>
</dbReference>
<name>A0AA40HDL5_CNENI</name>
<dbReference type="SUPFAM" id="SSF47762">
    <property type="entry name" value="PAH2 domain"/>
    <property type="match status" value="2"/>
</dbReference>
<evidence type="ECO:0000256" key="10">
    <source>
        <dbReference type="ARBA" id="ARBA00072086"/>
    </source>
</evidence>
<dbReference type="GO" id="GO:0005634">
    <property type="term" value="C:nucleus"/>
    <property type="evidence" value="ECO:0007669"/>
    <property type="project" value="UniProtKB-SubCell"/>
</dbReference>
<evidence type="ECO:0000256" key="13">
    <source>
        <dbReference type="SAM" id="MobiDB-lite"/>
    </source>
</evidence>
<dbReference type="InterPro" id="IPR003822">
    <property type="entry name" value="PAH"/>
</dbReference>
<keyword evidence="4" id="KW-0677">Repeat</keyword>
<evidence type="ECO:0000256" key="9">
    <source>
        <dbReference type="ARBA" id="ARBA00064584"/>
    </source>
</evidence>
<dbReference type="EMBL" id="JAULJE010000022">
    <property type="protein sequence ID" value="KAK1329168.1"/>
    <property type="molecule type" value="Genomic_DNA"/>
</dbReference>
<dbReference type="InterPro" id="IPR009057">
    <property type="entry name" value="Homeodomain-like_sf"/>
</dbReference>
<evidence type="ECO:0000256" key="4">
    <source>
        <dbReference type="ARBA" id="ARBA00022737"/>
    </source>
</evidence>
<evidence type="ECO:0000313" key="16">
    <source>
        <dbReference type="Proteomes" id="UP001177744"/>
    </source>
</evidence>
<feature type="region of interest" description="Disordered" evidence="13">
    <location>
        <begin position="21"/>
        <end position="258"/>
    </location>
</feature>
<dbReference type="Gene3D" id="1.20.1160.11">
    <property type="entry name" value="Paired amphipathic helix"/>
    <property type="match status" value="1"/>
</dbReference>
<gene>
    <name evidence="15" type="ORF">QTO34_011348</name>
</gene>
<evidence type="ECO:0000256" key="5">
    <source>
        <dbReference type="ARBA" id="ARBA00023015"/>
    </source>
</evidence>
<evidence type="ECO:0000256" key="12">
    <source>
        <dbReference type="PROSITE-ProRule" id="PRU00810"/>
    </source>
</evidence>
<evidence type="ECO:0000256" key="1">
    <source>
        <dbReference type="ARBA" id="ARBA00004123"/>
    </source>
</evidence>
<dbReference type="PANTHER" id="PTHR16088">
    <property type="entry name" value="YY1 ASSOCIATED PROTEIN-RELATED"/>
    <property type="match status" value="1"/>
</dbReference>
<keyword evidence="3" id="KW-0597">Phosphoprotein</keyword>
<reference evidence="15" key="1">
    <citation type="submission" date="2023-06" db="EMBL/GenBank/DDBJ databases">
        <title>Reference genome for the Northern bat (Eptesicus nilssonii), a most northern bat species.</title>
        <authorList>
            <person name="Laine V.N."/>
            <person name="Pulliainen A.T."/>
            <person name="Lilley T.M."/>
        </authorList>
    </citation>
    <scope>NUCLEOTIDE SEQUENCE</scope>
    <source>
        <strain evidence="15">BLF_Eptnil</strain>
        <tissue evidence="15">Kidney</tissue>
    </source>
</reference>
<feature type="region of interest" description="Disordered" evidence="13">
    <location>
        <begin position="477"/>
        <end position="512"/>
    </location>
</feature>
<protein>
    <recommendedName>
        <fullName evidence="10">GON-4-like protein</fullName>
    </recommendedName>
    <alternativeName>
        <fullName evidence="11">GON-4 homolog</fullName>
    </alternativeName>
</protein>
<evidence type="ECO:0000256" key="7">
    <source>
        <dbReference type="ARBA" id="ARBA00023242"/>
    </source>
</evidence>
<keyword evidence="5" id="KW-0805">Transcription regulation</keyword>
<evidence type="ECO:0000256" key="2">
    <source>
        <dbReference type="ARBA" id="ARBA00022491"/>
    </source>
</evidence>
<feature type="compositionally biased region" description="Polar residues" evidence="13">
    <location>
        <begin position="739"/>
        <end position="751"/>
    </location>
</feature>
<feature type="compositionally biased region" description="Basic residues" evidence="13">
    <location>
        <begin position="243"/>
        <end position="257"/>
    </location>
</feature>
<evidence type="ECO:0000256" key="11">
    <source>
        <dbReference type="ARBA" id="ARBA00078967"/>
    </source>
</evidence>
<dbReference type="Pfam" id="PF02671">
    <property type="entry name" value="PAH"/>
    <property type="match status" value="1"/>
</dbReference>
<dbReference type="PANTHER" id="PTHR16088:SF3">
    <property type="entry name" value="GON-4-LIKE PROTEIN"/>
    <property type="match status" value="1"/>
</dbReference>
<dbReference type="PROSITE" id="PS50090">
    <property type="entry name" value="MYB_LIKE"/>
    <property type="match status" value="1"/>
</dbReference>
<feature type="region of interest" description="Disordered" evidence="13">
    <location>
        <begin position="631"/>
        <end position="668"/>
    </location>
</feature>
<dbReference type="FunFam" id="1.10.10.60:FF:000191">
    <property type="entry name" value="GON-4-like protein isoform X1"/>
    <property type="match status" value="1"/>
</dbReference>
<dbReference type="Pfam" id="PF21227">
    <property type="entry name" value="Myb_DNA-binding_7"/>
    <property type="match status" value="1"/>
</dbReference>
<dbReference type="PROSITE" id="PS51477">
    <property type="entry name" value="PAH"/>
    <property type="match status" value="1"/>
</dbReference>
<evidence type="ECO:0000259" key="14">
    <source>
        <dbReference type="PROSITE" id="PS50090"/>
    </source>
</evidence>
<feature type="compositionally biased region" description="Basic and acidic residues" evidence="13">
    <location>
        <begin position="545"/>
        <end position="567"/>
    </location>
</feature>
<feature type="region of interest" description="Disordered" evidence="13">
    <location>
        <begin position="873"/>
        <end position="906"/>
    </location>
</feature>
<proteinExistence type="predicted"/>
<feature type="compositionally biased region" description="Basic and acidic residues" evidence="13">
    <location>
        <begin position="502"/>
        <end position="512"/>
    </location>
</feature>
<feature type="compositionally biased region" description="Acidic residues" evidence="13">
    <location>
        <begin position="165"/>
        <end position="191"/>
    </location>
</feature>
<comment type="subunit">
    <text evidence="9">Found in a complex with YY1, SIN3A and HDAC1.</text>
</comment>
<comment type="caution">
    <text evidence="15">The sequence shown here is derived from an EMBL/GenBank/DDBJ whole genome shotgun (WGS) entry which is preliminary data.</text>
</comment>
<evidence type="ECO:0000256" key="6">
    <source>
        <dbReference type="ARBA" id="ARBA00023163"/>
    </source>
</evidence>
<feature type="domain" description="Myb-like" evidence="14">
    <location>
        <begin position="821"/>
        <end position="866"/>
    </location>
</feature>
<feature type="compositionally biased region" description="Polar residues" evidence="13">
    <location>
        <begin position="59"/>
        <end position="74"/>
    </location>
</feature>
<evidence type="ECO:0000256" key="3">
    <source>
        <dbReference type="ARBA" id="ARBA00022553"/>
    </source>
</evidence>
<dbReference type="GO" id="GO:0006355">
    <property type="term" value="P:regulation of DNA-templated transcription"/>
    <property type="evidence" value="ECO:0007669"/>
    <property type="project" value="InterPro"/>
</dbReference>
<evidence type="ECO:0000256" key="8">
    <source>
        <dbReference type="ARBA" id="ARBA00058628"/>
    </source>
</evidence>
<feature type="region of interest" description="Disordered" evidence="13">
    <location>
        <begin position="545"/>
        <end position="612"/>
    </location>
</feature>
<dbReference type="Gene3D" id="1.10.10.60">
    <property type="entry name" value="Homeodomain-like"/>
    <property type="match status" value="1"/>
</dbReference>
<dbReference type="FunFam" id="1.20.1160.11:FF:000006">
    <property type="entry name" value="GON-4-like protein isoform X1"/>
    <property type="match status" value="1"/>
</dbReference>
<organism evidence="15 16">
    <name type="scientific">Cnephaeus nilssonii</name>
    <name type="common">Northern bat</name>
    <name type="synonym">Eptesicus nilssonii</name>
    <dbReference type="NCBI Taxonomy" id="3371016"/>
    <lineage>
        <taxon>Eukaryota</taxon>
        <taxon>Metazoa</taxon>
        <taxon>Chordata</taxon>
        <taxon>Craniata</taxon>
        <taxon>Vertebrata</taxon>
        <taxon>Euteleostomi</taxon>
        <taxon>Mammalia</taxon>
        <taxon>Eutheria</taxon>
        <taxon>Laurasiatheria</taxon>
        <taxon>Chiroptera</taxon>
        <taxon>Yangochiroptera</taxon>
        <taxon>Vespertilionidae</taxon>
        <taxon>Cnephaeus</taxon>
    </lineage>
</organism>
<comment type="function">
    <text evidence="8">Has transcriptional repressor activity, probably as part of a complex with YY1, SIN3A and HDAC1. Required for B cell lymphopoiesis.</text>
</comment>
<sequence>MMKSKKNTLWNWTLASQVRRQVVQEKQRNRQSYKRRRRRNQLAKTPSASQEPPDGGNSGNVSKESPKNASSSIDSEMVLSTLPGKPEDLLSIDGQVAGTPARPETGGEKDGPEEEEEEDFDDLTQDEEDEMSSASEESVLSVPELQETMEKLTWLASERRMSQEGESEEENSQEENSEPEEEEEEEAEAEGMESLQKEDGMTDEAMGDPAEKPPATFASPQTAPEETSRTPPGESIKASGKGRSSHRARNKRGSRARASKDTSKLLLLYDENILERDPLREQKDLAFAQAYLTRVREALQHIPGRYEDFLQVIYEFESSTQRQTAVDLYKSLKILLQDWPQLLKDFAAFLLPEQALACGLFEEQQAFEKSRKFLRQLEICFAENPSHHQKIIKVLQSCADCLPRRLRRCFFLSFLSILKTQMWHLLKGHDHLQDEFSIFFDHLRPAASRMGDFEEINWTEEKEYEFDGFEEVALPDVEEEEEPPKIPTAPKNKRRKEIGVQNHDKETEWPDGAKDCACACHEGGPDSKLKKSKRRNCSHCSSKVYDSKSYKSKEPHELVGGSPHREASPMPGAKEAGQGKDVMEEEAPEERETIEATQSRTGRSTRKGEMPISGLAVGSTLLSPQEVILTEQQLLLDGPPPSSPETPQLPSKTGVVLDNTRTNQVKPEVSCCTEAFPRLQNEGEGHQAAGDSESYTPVCDASETQCSGTLEPPASFLSPVSSRTRDLGRRQVSGEPDTQESWLPSSRTGVKTSDKKSSVHESSSGIDTSETSPKTPKGGLGKDNGIQVKGPEGEQQPKATEVTVCANNSKVSSTGEKVVLWTREADRVILTMCQEQGAQPQTFRIISQQLGNKTPTEVSHRFRELMQLFHTACEASSEDEDDATSTSNADQLSDHGDLLSEEELDE</sequence>
<accession>A0AA40HDL5</accession>
<feature type="region of interest" description="Disordered" evidence="13">
    <location>
        <begin position="682"/>
        <end position="809"/>
    </location>
</feature>
<keyword evidence="2" id="KW-0678">Repressor</keyword>